<keyword evidence="4" id="KW-0378">Hydrolase</keyword>
<dbReference type="EMBL" id="HG719156">
    <property type="protein sequence ID" value="CDJ56872.1"/>
    <property type="molecule type" value="Genomic_DNA"/>
</dbReference>
<comment type="similarity">
    <text evidence="1">Belongs to the neutral sphingomyelinase family.</text>
</comment>
<dbReference type="InterPro" id="IPR005135">
    <property type="entry name" value="Endo/exonuclease/phosphatase"/>
</dbReference>
<dbReference type="SUPFAM" id="SSF56219">
    <property type="entry name" value="DNase I-like"/>
    <property type="match status" value="1"/>
</dbReference>
<proteinExistence type="inferred from homology"/>
<dbReference type="Pfam" id="PF03372">
    <property type="entry name" value="Exo_endo_phos"/>
    <property type="match status" value="1"/>
</dbReference>
<dbReference type="GO" id="GO:0004767">
    <property type="term" value="F:sphingomyelin phosphodiesterase activity"/>
    <property type="evidence" value="ECO:0007669"/>
    <property type="project" value="InterPro"/>
</dbReference>
<evidence type="ECO:0000313" key="5">
    <source>
        <dbReference type="Proteomes" id="UP000030763"/>
    </source>
</evidence>
<feature type="compositionally biased region" description="Low complexity" evidence="2">
    <location>
        <begin position="452"/>
        <end position="466"/>
    </location>
</feature>
<dbReference type="OMA" id="CCSTENE"/>
<feature type="region of interest" description="Disordered" evidence="2">
    <location>
        <begin position="450"/>
        <end position="473"/>
    </location>
</feature>
<feature type="compositionally biased region" description="Polar residues" evidence="2">
    <location>
        <begin position="89"/>
        <end position="104"/>
    </location>
</feature>
<feature type="compositionally biased region" description="Basic and acidic residues" evidence="2">
    <location>
        <begin position="77"/>
        <end position="86"/>
    </location>
</feature>
<reference evidence="4" key="2">
    <citation type="submission" date="2013-10" db="EMBL/GenBank/DDBJ databases">
        <authorList>
            <person name="Aslett M."/>
        </authorList>
    </citation>
    <scope>NUCLEOTIDE SEQUENCE [LARGE SCALE GENOMIC DNA]</scope>
    <source>
        <strain evidence="4">Weybridge</strain>
    </source>
</reference>
<feature type="domain" description="Endonuclease/exonuclease/phosphatase" evidence="3">
    <location>
        <begin position="222"/>
        <end position="596"/>
    </location>
</feature>
<dbReference type="RefSeq" id="XP_013333522.1">
    <property type="nucleotide sequence ID" value="XM_013478068.1"/>
</dbReference>
<dbReference type="VEuPathDB" id="ToxoDB:EMWEY_00005150"/>
<sequence length="668" mass="73429">MAPPQKPVESGEQQEDGGCLWPASQARTHAVDAFQKMMQPDEPEVSAAPESNSAPTEKPRRTTHKGSDSVSVPCLEVNDKGKKAEDSPDSTSPQGAHKNGSSVRVSPRSAKKTPRGHQARSLRGHPSKSKPHHVSCSRTQPRDCGTQASGAKAVHEHQRQQPKEHRERQYERSKEKTDEKSQEEEGQPSDPDALPPSLSLEARRSTYFSICLNSSPDELTVVSYNLNMGNCWGLFDDNWRKREAALIRYLLCLEETHHPDILLIQGAFSTSTQRLLRRLHREEPMFPFQTRVVGADPGCCSTENEDGYCSCCGHCWWCLTRISSKPEGKNQPTAFVTKSGWDSVCGSFSRFRGNGGIVILSKWPILRRHAYIFSSSAYPQSLYNAGAALVQVEKCGKVYNLLAMQLQPGPNNNALRVSQVKEVMAWARTGMEDAEKVEFASCDVDAAFASPGEGSTGTEGSVVSSEITGKPERSATLKEGLPELELSSPPGITEPELAKPKPCRRRRLAELPKGILKATDPLIIGGSLNFRFSADRAYLAEALGSDGFSANLALEDASVAQPNFDTVNNDTCYQGQGCPESPKQELLDYLLIYSEHAGRVARGQRTLVDSSPEKIAYRPLIMGCLPRATLEMKRAALKVLVQFKCGTFTLPQCLKVSKSTRKVLRKTD</sequence>
<dbReference type="GO" id="GO:0004519">
    <property type="term" value="F:endonuclease activity"/>
    <property type="evidence" value="ECO:0007669"/>
    <property type="project" value="UniProtKB-KW"/>
</dbReference>
<evidence type="ECO:0000259" key="3">
    <source>
        <dbReference type="Pfam" id="PF03372"/>
    </source>
</evidence>
<name>U6LY29_EIMMA</name>
<keyword evidence="4" id="KW-0269">Exonuclease</keyword>
<feature type="compositionally biased region" description="Basic and acidic residues" evidence="2">
    <location>
        <begin position="153"/>
        <end position="180"/>
    </location>
</feature>
<gene>
    <name evidence="4" type="ORF">EMWEY_00005150</name>
</gene>
<reference evidence="4" key="1">
    <citation type="submission" date="2013-10" db="EMBL/GenBank/DDBJ databases">
        <title>Genomic analysis of the causative agents of coccidiosis in chickens.</title>
        <authorList>
            <person name="Reid A.J."/>
            <person name="Blake D."/>
            <person name="Billington K."/>
            <person name="Browne H."/>
            <person name="Dunn M."/>
            <person name="Hung S."/>
            <person name="Kawahara F."/>
            <person name="Miranda-Saavedra D."/>
            <person name="Mourier T."/>
            <person name="Nagra H."/>
            <person name="Otto T.D."/>
            <person name="Rawlings N."/>
            <person name="Sanchez A."/>
            <person name="Sanders M."/>
            <person name="Subramaniam C."/>
            <person name="Tay Y."/>
            <person name="Dear P."/>
            <person name="Doerig C."/>
            <person name="Gruber A."/>
            <person name="Parkinson J."/>
            <person name="Shirley M."/>
            <person name="Wan K.L."/>
            <person name="Berriman M."/>
            <person name="Tomley F."/>
            <person name="Pain A."/>
        </authorList>
    </citation>
    <scope>NUCLEOTIDE SEQUENCE [LARGE SCALE GENOMIC DNA]</scope>
    <source>
        <strain evidence="4">Weybridge</strain>
    </source>
</reference>
<feature type="compositionally biased region" description="Low complexity" evidence="2">
    <location>
        <begin position="188"/>
        <end position="197"/>
    </location>
</feature>
<dbReference type="Gene3D" id="3.60.10.10">
    <property type="entry name" value="Endonuclease/exonuclease/phosphatase"/>
    <property type="match status" value="1"/>
</dbReference>
<evidence type="ECO:0000313" key="4">
    <source>
        <dbReference type="EMBL" id="CDJ56872.1"/>
    </source>
</evidence>
<evidence type="ECO:0000256" key="2">
    <source>
        <dbReference type="SAM" id="MobiDB-lite"/>
    </source>
</evidence>
<protein>
    <submittedName>
        <fullName evidence="4">Endonuclease/exonuclease/phosphatase domain-containing protein, putative</fullName>
    </submittedName>
</protein>
<keyword evidence="4" id="KW-0540">Nuclease</keyword>
<dbReference type="InterPro" id="IPR036691">
    <property type="entry name" value="Endo/exonu/phosph_ase_sf"/>
</dbReference>
<feature type="compositionally biased region" description="Basic residues" evidence="2">
    <location>
        <begin position="109"/>
        <end position="135"/>
    </location>
</feature>
<accession>U6LY29</accession>
<organism evidence="4 5">
    <name type="scientific">Eimeria maxima</name>
    <name type="common">Coccidian parasite</name>
    <dbReference type="NCBI Taxonomy" id="5804"/>
    <lineage>
        <taxon>Eukaryota</taxon>
        <taxon>Sar</taxon>
        <taxon>Alveolata</taxon>
        <taxon>Apicomplexa</taxon>
        <taxon>Conoidasida</taxon>
        <taxon>Coccidia</taxon>
        <taxon>Eucoccidiorida</taxon>
        <taxon>Eimeriorina</taxon>
        <taxon>Eimeriidae</taxon>
        <taxon>Eimeria</taxon>
    </lineage>
</organism>
<dbReference type="PANTHER" id="PTHR16320:SF23">
    <property type="entry name" value="SPHINGOMYELINASE C 1"/>
    <property type="match status" value="1"/>
</dbReference>
<dbReference type="InterPro" id="IPR038772">
    <property type="entry name" value="Sph/SMPD2-like"/>
</dbReference>
<feature type="region of interest" description="Disordered" evidence="2">
    <location>
        <begin position="1"/>
        <end position="197"/>
    </location>
</feature>
<dbReference type="PANTHER" id="PTHR16320">
    <property type="entry name" value="SPHINGOMYELINASE FAMILY MEMBER"/>
    <property type="match status" value="1"/>
</dbReference>
<keyword evidence="5" id="KW-1185">Reference proteome</keyword>
<dbReference type="OrthoDB" id="40902at2759"/>
<evidence type="ECO:0000256" key="1">
    <source>
        <dbReference type="ARBA" id="ARBA00006335"/>
    </source>
</evidence>
<dbReference type="AlphaFoldDB" id="U6LY29"/>
<dbReference type="GeneID" id="25334501"/>
<keyword evidence="4" id="KW-0255">Endonuclease</keyword>
<dbReference type="GO" id="GO:0004527">
    <property type="term" value="F:exonuclease activity"/>
    <property type="evidence" value="ECO:0007669"/>
    <property type="project" value="UniProtKB-KW"/>
</dbReference>
<dbReference type="Proteomes" id="UP000030763">
    <property type="component" value="Unassembled WGS sequence"/>
</dbReference>